<evidence type="ECO:0000313" key="5">
    <source>
        <dbReference type="EMBL" id="PQA49461.1"/>
    </source>
</evidence>
<gene>
    <name evidence="5" type="ORF">C5O18_02350</name>
</gene>
<dbReference type="RefSeq" id="WP_105191261.1">
    <property type="nucleotide sequence ID" value="NZ_PTQZ01000026.1"/>
</dbReference>
<keyword evidence="6" id="KW-1185">Reference proteome</keyword>
<dbReference type="InterPro" id="IPR050176">
    <property type="entry name" value="LTTR"/>
</dbReference>
<dbReference type="PANTHER" id="PTHR30579">
    <property type="entry name" value="TRANSCRIPTIONAL REGULATOR"/>
    <property type="match status" value="1"/>
</dbReference>
<evidence type="ECO:0000259" key="4">
    <source>
        <dbReference type="Pfam" id="PF03466"/>
    </source>
</evidence>
<dbReference type="Proteomes" id="UP000243900">
    <property type="component" value="Unassembled WGS sequence"/>
</dbReference>
<sequence>MDVKRWVAYTDALAHTPEMRWLREQPDVTLSMRCDSMRAIAAAVAAGVGQGVLPCFMADAHPGLRRRPGRQPQLSRDIWLLVHRGARRQPRVKAVTDWLGECFSADAARFRGEPGADGRAT</sequence>
<dbReference type="Pfam" id="PF03466">
    <property type="entry name" value="LysR_substrate"/>
    <property type="match status" value="1"/>
</dbReference>
<comment type="caution">
    <text evidence="5">The sequence shown here is derived from an EMBL/GenBank/DDBJ whole genome shotgun (WGS) entry which is preliminary data.</text>
</comment>
<dbReference type="GO" id="GO:0003677">
    <property type="term" value="F:DNA binding"/>
    <property type="evidence" value="ECO:0007669"/>
    <property type="project" value="UniProtKB-KW"/>
</dbReference>
<proteinExistence type="predicted"/>
<dbReference type="PANTHER" id="PTHR30579:SF3">
    <property type="entry name" value="TRANSCRIPTIONAL REGULATORY PROTEIN"/>
    <property type="match status" value="1"/>
</dbReference>
<evidence type="ECO:0000256" key="2">
    <source>
        <dbReference type="ARBA" id="ARBA00023125"/>
    </source>
</evidence>
<feature type="domain" description="LysR substrate-binding" evidence="4">
    <location>
        <begin position="20"/>
        <end position="101"/>
    </location>
</feature>
<dbReference type="SUPFAM" id="SSF53850">
    <property type="entry name" value="Periplasmic binding protein-like II"/>
    <property type="match status" value="1"/>
</dbReference>
<keyword evidence="2" id="KW-0238">DNA-binding</keyword>
<evidence type="ECO:0000256" key="3">
    <source>
        <dbReference type="ARBA" id="ARBA00023163"/>
    </source>
</evidence>
<dbReference type="GO" id="GO:0003700">
    <property type="term" value="F:DNA-binding transcription factor activity"/>
    <property type="evidence" value="ECO:0007669"/>
    <property type="project" value="TreeGrafter"/>
</dbReference>
<name>A0A2P6AUH6_9GAMM</name>
<dbReference type="AlphaFoldDB" id="A0A2P6AUH6"/>
<keyword evidence="1" id="KW-0805">Transcription regulation</keyword>
<reference evidence="6" key="1">
    <citation type="submission" date="2018-02" db="EMBL/GenBank/DDBJ databases">
        <title>Genome sequencing of Solimonas sp. HR-BB.</title>
        <authorList>
            <person name="Lee Y."/>
            <person name="Jeon C.O."/>
        </authorList>
    </citation>
    <scope>NUCLEOTIDE SEQUENCE [LARGE SCALE GENOMIC DNA]</scope>
    <source>
        <strain evidence="6">HR-E</strain>
    </source>
</reference>
<accession>A0A2P6AUH6</accession>
<protein>
    <recommendedName>
        <fullName evidence="4">LysR substrate-binding domain-containing protein</fullName>
    </recommendedName>
</protein>
<keyword evidence="3" id="KW-0804">Transcription</keyword>
<dbReference type="InterPro" id="IPR005119">
    <property type="entry name" value="LysR_subst-bd"/>
</dbReference>
<evidence type="ECO:0000256" key="1">
    <source>
        <dbReference type="ARBA" id="ARBA00023015"/>
    </source>
</evidence>
<dbReference type="Gene3D" id="3.40.190.10">
    <property type="entry name" value="Periplasmic binding protein-like II"/>
    <property type="match status" value="2"/>
</dbReference>
<dbReference type="EMBL" id="PTQZ01000026">
    <property type="protein sequence ID" value="PQA49461.1"/>
    <property type="molecule type" value="Genomic_DNA"/>
</dbReference>
<organism evidence="5 6">
    <name type="scientific">Amnimonas aquatica</name>
    <dbReference type="NCBI Taxonomy" id="2094561"/>
    <lineage>
        <taxon>Bacteria</taxon>
        <taxon>Pseudomonadati</taxon>
        <taxon>Pseudomonadota</taxon>
        <taxon>Gammaproteobacteria</taxon>
        <taxon>Moraxellales</taxon>
        <taxon>Moraxellaceae</taxon>
        <taxon>Amnimonas</taxon>
    </lineage>
</organism>
<evidence type="ECO:0000313" key="6">
    <source>
        <dbReference type="Proteomes" id="UP000243900"/>
    </source>
</evidence>